<dbReference type="InterPro" id="IPR005119">
    <property type="entry name" value="LysR_subst-bd"/>
</dbReference>
<dbReference type="Gene3D" id="1.10.10.10">
    <property type="entry name" value="Winged helix-like DNA-binding domain superfamily/Winged helix DNA-binding domain"/>
    <property type="match status" value="1"/>
</dbReference>
<accession>A0A160FS24</accession>
<dbReference type="STRING" id="1804984.AYM40_26390"/>
<dbReference type="GO" id="GO:0043565">
    <property type="term" value="F:sequence-specific DNA binding"/>
    <property type="evidence" value="ECO:0007669"/>
    <property type="project" value="TreeGrafter"/>
</dbReference>
<reference evidence="6 7" key="1">
    <citation type="journal article" date="2016" name="Gene">
        <title>PacBio SMRT assembly of a complex multi-replicon genome reveals chlorocatechol degradative operon in a region of genome plasticity.</title>
        <authorList>
            <person name="Ricker N."/>
            <person name="Shen S.Y."/>
            <person name="Goordial J."/>
            <person name="Jin S."/>
            <person name="Fulthorpe R.R."/>
        </authorList>
    </citation>
    <scope>NUCLEOTIDE SEQUENCE [LARGE SCALE GENOMIC DNA]</scope>
    <source>
        <strain evidence="6 7">OLGA172</strain>
    </source>
</reference>
<dbReference type="SUPFAM" id="SSF46785">
    <property type="entry name" value="Winged helix' DNA-binding domain"/>
    <property type="match status" value="1"/>
</dbReference>
<dbReference type="InterPro" id="IPR036390">
    <property type="entry name" value="WH_DNA-bd_sf"/>
</dbReference>
<dbReference type="Pfam" id="PF00126">
    <property type="entry name" value="HTH_1"/>
    <property type="match status" value="1"/>
</dbReference>
<dbReference type="SUPFAM" id="SSF53850">
    <property type="entry name" value="Periplasmic binding protein-like II"/>
    <property type="match status" value="1"/>
</dbReference>
<dbReference type="GO" id="GO:0003700">
    <property type="term" value="F:DNA-binding transcription factor activity"/>
    <property type="evidence" value="ECO:0007669"/>
    <property type="project" value="InterPro"/>
</dbReference>
<dbReference type="FunFam" id="3.40.190.290:FF:000001">
    <property type="entry name" value="Transcriptional regulator, LysR family"/>
    <property type="match status" value="1"/>
</dbReference>
<keyword evidence="2" id="KW-0805">Transcription regulation</keyword>
<gene>
    <name evidence="6" type="ORF">AYM40_26390</name>
</gene>
<feature type="domain" description="HTH lysR-type" evidence="5">
    <location>
        <begin position="1"/>
        <end position="61"/>
    </location>
</feature>
<dbReference type="GO" id="GO:0006351">
    <property type="term" value="P:DNA-templated transcription"/>
    <property type="evidence" value="ECO:0007669"/>
    <property type="project" value="TreeGrafter"/>
</dbReference>
<name>A0A160FS24_9BURK</name>
<evidence type="ECO:0000256" key="2">
    <source>
        <dbReference type="ARBA" id="ARBA00023015"/>
    </source>
</evidence>
<comment type="similarity">
    <text evidence="1">Belongs to the LysR transcriptional regulatory family.</text>
</comment>
<dbReference type="FunFam" id="1.10.10.10:FF:000001">
    <property type="entry name" value="LysR family transcriptional regulator"/>
    <property type="match status" value="1"/>
</dbReference>
<dbReference type="Pfam" id="PF03466">
    <property type="entry name" value="LysR_substrate"/>
    <property type="match status" value="1"/>
</dbReference>
<keyword evidence="7" id="KW-1185">Reference proteome</keyword>
<dbReference type="Gene3D" id="3.40.190.290">
    <property type="match status" value="1"/>
</dbReference>
<dbReference type="InterPro" id="IPR036388">
    <property type="entry name" value="WH-like_DNA-bd_sf"/>
</dbReference>
<protein>
    <submittedName>
        <fullName evidence="6">LysR family transcriptional regulator</fullName>
    </submittedName>
</protein>
<dbReference type="EMBL" id="CP014579">
    <property type="protein sequence ID" value="ANB75839.1"/>
    <property type="molecule type" value="Genomic_DNA"/>
</dbReference>
<dbReference type="CDD" id="cd08472">
    <property type="entry name" value="PBP2_CrgA_like_3"/>
    <property type="match status" value="1"/>
</dbReference>
<dbReference type="InterPro" id="IPR058163">
    <property type="entry name" value="LysR-type_TF_proteobact-type"/>
</dbReference>
<proteinExistence type="inferred from homology"/>
<dbReference type="PANTHER" id="PTHR30537">
    <property type="entry name" value="HTH-TYPE TRANSCRIPTIONAL REGULATOR"/>
    <property type="match status" value="1"/>
</dbReference>
<dbReference type="KEGG" id="buz:AYM40_26390"/>
<evidence type="ECO:0000256" key="3">
    <source>
        <dbReference type="ARBA" id="ARBA00023125"/>
    </source>
</evidence>
<dbReference type="PROSITE" id="PS50931">
    <property type="entry name" value="HTH_LYSR"/>
    <property type="match status" value="1"/>
</dbReference>
<sequence>MTMDRLQAMLVFTRVVDSGSFSRAADTLDLARASVTVIVQNLETYLKVRLLQRSTRQLSLTPEGAQFYERCVRILADIDEMEGSLSILGKMPQGKLRIDTPGSIGKTLLIPALDDFRARYPDIELTIGFGDKPVDLIQEAVDCAIKLGSLIDSNLVARRIGTLQRVTAAAPTYLEYHGAPHSIDDLCAHIGVRYLCPGATRTSDLQFQLNERMIELNLRGSVAVNDIEAYLACGLKGLGIVQVPRFMAIPYLRSGELVEILPGCEPKAIPVSAVYPQNRHLSGSVRAFVDWISELFERASLFATEVRNEVPLCSDVPVRATRGGAFARAVSATTEASSDSAAARAL</sequence>
<dbReference type="Proteomes" id="UP000076852">
    <property type="component" value="Chromosome 2"/>
</dbReference>
<keyword evidence="4" id="KW-0804">Transcription</keyword>
<evidence type="ECO:0000256" key="1">
    <source>
        <dbReference type="ARBA" id="ARBA00009437"/>
    </source>
</evidence>
<dbReference type="InterPro" id="IPR000847">
    <property type="entry name" value="LysR_HTH_N"/>
</dbReference>
<evidence type="ECO:0000313" key="6">
    <source>
        <dbReference type="EMBL" id="ANB75839.1"/>
    </source>
</evidence>
<evidence type="ECO:0000256" key="4">
    <source>
        <dbReference type="ARBA" id="ARBA00023163"/>
    </source>
</evidence>
<organism evidence="6 7">
    <name type="scientific">Paraburkholderia phytofirmans OLGA172</name>
    <dbReference type="NCBI Taxonomy" id="1417228"/>
    <lineage>
        <taxon>Bacteria</taxon>
        <taxon>Pseudomonadati</taxon>
        <taxon>Pseudomonadota</taxon>
        <taxon>Betaproteobacteria</taxon>
        <taxon>Burkholderiales</taxon>
        <taxon>Burkholderiaceae</taxon>
        <taxon>Paraburkholderia</taxon>
    </lineage>
</organism>
<keyword evidence="3" id="KW-0238">DNA-binding</keyword>
<evidence type="ECO:0000313" key="7">
    <source>
        <dbReference type="Proteomes" id="UP000076852"/>
    </source>
</evidence>
<evidence type="ECO:0000259" key="5">
    <source>
        <dbReference type="PROSITE" id="PS50931"/>
    </source>
</evidence>
<dbReference type="AlphaFoldDB" id="A0A160FS24"/>
<dbReference type="PANTHER" id="PTHR30537:SF72">
    <property type="entry name" value="LYSR FAMILY TRANSCRIPTIONAL REGULATOR"/>
    <property type="match status" value="1"/>
</dbReference>